<dbReference type="VEuPathDB" id="TriTrypDB:BSAL_24905"/>
<evidence type="ECO:0000313" key="2">
    <source>
        <dbReference type="EMBL" id="CUG90081.1"/>
    </source>
</evidence>
<dbReference type="EMBL" id="CYKH01001791">
    <property type="protein sequence ID" value="CUG90081.1"/>
    <property type="molecule type" value="Genomic_DNA"/>
</dbReference>
<name>A0A0S4JJH9_BODSA</name>
<dbReference type="AlphaFoldDB" id="A0A0S4JJH9"/>
<keyword evidence="3" id="KW-1185">Reference proteome</keyword>
<reference evidence="3" key="1">
    <citation type="submission" date="2015-09" db="EMBL/GenBank/DDBJ databases">
        <authorList>
            <consortium name="Pathogen Informatics"/>
        </authorList>
    </citation>
    <scope>NUCLEOTIDE SEQUENCE [LARGE SCALE GENOMIC DNA]</scope>
    <source>
        <strain evidence="3">Lake Konstanz</strain>
    </source>
</reference>
<gene>
    <name evidence="2" type="ORF">BSAL_24905</name>
</gene>
<evidence type="ECO:0000313" key="3">
    <source>
        <dbReference type="Proteomes" id="UP000051952"/>
    </source>
</evidence>
<dbReference type="Proteomes" id="UP000051952">
    <property type="component" value="Unassembled WGS sequence"/>
</dbReference>
<evidence type="ECO:0000256" key="1">
    <source>
        <dbReference type="SAM" id="MobiDB-lite"/>
    </source>
</evidence>
<feature type="region of interest" description="Disordered" evidence="1">
    <location>
        <begin position="1"/>
        <end position="25"/>
    </location>
</feature>
<protein>
    <submittedName>
        <fullName evidence="2">Uncharacterized protein</fullName>
    </submittedName>
</protein>
<proteinExistence type="predicted"/>
<accession>A0A0S4JJH9</accession>
<feature type="compositionally biased region" description="Polar residues" evidence="1">
    <location>
        <begin position="1"/>
        <end position="10"/>
    </location>
</feature>
<sequence length="613" mass="67479">MVVDVTTTNPAAPRRHGGVESPHEDGVTGRLAFEQLSLDSPHAATSSSHTEENLQQRHRLIVERMFRKNHNISTTTLSQLPSIHQHHVTLTTFWGLKASKGAGANASFYHGRAVPSFDWVVVFLASWMERVCHVGSGGSGGGGDGNHSSAYPYELSLSSQLVFFCDAQSAASILLRLMTVREGQHLRNMRRCSGACGGTITFVVVRDPALDGRDYASIKDRLLEGARGSSVSASLIQEVLGHHILVVNRAAYMGEAWVTSVPNGANNFRFAFYRDWLHRWFVDHTRNDGRGIAGRPNVSHVLRVLIADNTDVAFQRNPFDVSSSAPPNQCFPPVRTANHQKEVGNDEEEQPWVTFTLEDASKTFKNEKYNRRWVGCYQQAGEPNVLKKMEATRQRVSCAGVTLGNGYGALQYCKAQLRELTRAPLIECAMSTIKATLDQATHNVLLHRWLQWSTAAYEAERKQLDSSMEPLSPYRRHFGGSGQLLNRWTALKLSNRNGLGLANNLLGAPPNGFYVFTAAAEMSDDVVASSKNSNIGQQQGSSSWVPCVFHGNFGKPNFMTSTPLLQDQGLRAQPSTSGGGGGGQSPPLFALVHQYTSNRVPAMMDLMRRLYLL</sequence>
<dbReference type="OrthoDB" id="247963at2759"/>
<organism evidence="2 3">
    <name type="scientific">Bodo saltans</name>
    <name type="common">Flagellated protozoan</name>
    <dbReference type="NCBI Taxonomy" id="75058"/>
    <lineage>
        <taxon>Eukaryota</taxon>
        <taxon>Discoba</taxon>
        <taxon>Euglenozoa</taxon>
        <taxon>Kinetoplastea</taxon>
        <taxon>Metakinetoplastina</taxon>
        <taxon>Eubodonida</taxon>
        <taxon>Bodonidae</taxon>
        <taxon>Bodo</taxon>
    </lineage>
</organism>